<proteinExistence type="predicted"/>
<dbReference type="Proteomes" id="UP000271708">
    <property type="component" value="Chromosome"/>
</dbReference>
<reference evidence="3 4" key="1">
    <citation type="submission" date="2019-09" db="EMBL/GenBank/DDBJ databases">
        <title>Complete Genome Sequence of Janibacter melonis M714 with both human health impact and industrial applications.</title>
        <authorList>
            <person name="Jin M."/>
            <person name="Zhao Q.R."/>
        </authorList>
    </citation>
    <scope>NUCLEOTIDE SEQUENCE [LARGE SCALE GENOMIC DNA]</scope>
    <source>
        <strain evidence="3 4">M714</strain>
    </source>
</reference>
<feature type="chain" id="PRO_5039335932" description="PknH-like extracellular domain-containing protein" evidence="2">
    <location>
        <begin position="21"/>
        <end position="240"/>
    </location>
</feature>
<dbReference type="PROSITE" id="PS51257">
    <property type="entry name" value="PROKAR_LIPOPROTEIN"/>
    <property type="match status" value="1"/>
</dbReference>
<organism evidence="3 4">
    <name type="scientific">Janibacter melonis</name>
    <dbReference type="NCBI Taxonomy" id="262209"/>
    <lineage>
        <taxon>Bacteria</taxon>
        <taxon>Bacillati</taxon>
        <taxon>Actinomycetota</taxon>
        <taxon>Actinomycetes</taxon>
        <taxon>Micrococcales</taxon>
        <taxon>Intrasporangiaceae</taxon>
        <taxon>Janibacter</taxon>
    </lineage>
</organism>
<evidence type="ECO:0000256" key="1">
    <source>
        <dbReference type="SAM" id="MobiDB-lite"/>
    </source>
</evidence>
<keyword evidence="2" id="KW-0732">Signal</keyword>
<feature type="region of interest" description="Disordered" evidence="1">
    <location>
        <begin position="201"/>
        <end position="240"/>
    </location>
</feature>
<dbReference type="EMBL" id="CP044548">
    <property type="protein sequence ID" value="QFQ29124.1"/>
    <property type="molecule type" value="Genomic_DNA"/>
</dbReference>
<accession>A0A5P8FJB0</accession>
<evidence type="ECO:0008006" key="5">
    <source>
        <dbReference type="Google" id="ProtNLM"/>
    </source>
</evidence>
<sequence>MRTPVVAATAALLLLTTACGGEDSPTPEPTSSTPTLSSLDDEQVQRYLPGEGQVPGQWVASDGDPDAADELTTLPKVCSDMLLSGRVGEDLRTERTGAARRIFLPGEDDGGIGVKITSYRTAVPDEVFTSMGDALEQCGEYQQVTKNGSTTYLAEASTGPTYGDRTFRVRMREKGTDKVVERVFFSVGSAIVQVIETHEGGDSVRTGGLETAAKATESNLRDGPREASGSQESSSVSPGF</sequence>
<evidence type="ECO:0000256" key="2">
    <source>
        <dbReference type="SAM" id="SignalP"/>
    </source>
</evidence>
<evidence type="ECO:0000313" key="4">
    <source>
        <dbReference type="Proteomes" id="UP000271708"/>
    </source>
</evidence>
<name>A0A5P8FJB0_9MICO</name>
<dbReference type="GeneID" id="59162903"/>
<evidence type="ECO:0000313" key="3">
    <source>
        <dbReference type="EMBL" id="QFQ29124.1"/>
    </source>
</evidence>
<dbReference type="KEGG" id="jme:EEW87_000470"/>
<feature type="compositionally biased region" description="Low complexity" evidence="1">
    <location>
        <begin position="19"/>
        <end position="38"/>
    </location>
</feature>
<gene>
    <name evidence="3" type="ORF">EEW87_000470</name>
</gene>
<feature type="signal peptide" evidence="2">
    <location>
        <begin position="1"/>
        <end position="20"/>
    </location>
</feature>
<feature type="compositionally biased region" description="Low complexity" evidence="1">
    <location>
        <begin position="228"/>
        <end position="240"/>
    </location>
</feature>
<dbReference type="RefSeq" id="WP_123092553.1">
    <property type="nucleotide sequence ID" value="NZ_CP044548.2"/>
</dbReference>
<protein>
    <recommendedName>
        <fullName evidence="5">PknH-like extracellular domain-containing protein</fullName>
    </recommendedName>
</protein>
<feature type="region of interest" description="Disordered" evidence="1">
    <location>
        <begin position="19"/>
        <end position="42"/>
    </location>
</feature>
<dbReference type="AlphaFoldDB" id="A0A5P8FJB0"/>